<gene>
    <name evidence="5" type="primary">atsA_17</name>
    <name evidence="5" type="ORF">Fuma_02798</name>
</gene>
<comment type="similarity">
    <text evidence="1">Belongs to the sulfatase family.</text>
</comment>
<dbReference type="Pfam" id="PF00884">
    <property type="entry name" value="Sulfatase"/>
    <property type="match status" value="1"/>
</dbReference>
<evidence type="ECO:0000256" key="3">
    <source>
        <dbReference type="SAM" id="SignalP"/>
    </source>
</evidence>
<keyword evidence="3" id="KW-0732">Signal</keyword>
<feature type="chain" id="PRO_5012523842" evidence="3">
    <location>
        <begin position="22"/>
        <end position="463"/>
    </location>
</feature>
<feature type="domain" description="Sulfatase N-terminal" evidence="4">
    <location>
        <begin position="32"/>
        <end position="360"/>
    </location>
</feature>
<name>A0A1P8WGH8_9PLAN</name>
<dbReference type="RefSeq" id="WP_083732045.1">
    <property type="nucleotide sequence ID" value="NZ_CP017641.1"/>
</dbReference>
<dbReference type="InterPro" id="IPR000917">
    <property type="entry name" value="Sulfatase_N"/>
</dbReference>
<evidence type="ECO:0000259" key="4">
    <source>
        <dbReference type="Pfam" id="PF00884"/>
    </source>
</evidence>
<evidence type="ECO:0000313" key="6">
    <source>
        <dbReference type="Proteomes" id="UP000187735"/>
    </source>
</evidence>
<dbReference type="STRING" id="1891926.Fuma_02798"/>
<evidence type="ECO:0000313" key="5">
    <source>
        <dbReference type="EMBL" id="APZ93181.1"/>
    </source>
</evidence>
<dbReference type="PANTHER" id="PTHR42693">
    <property type="entry name" value="ARYLSULFATASE FAMILY MEMBER"/>
    <property type="match status" value="1"/>
</dbReference>
<dbReference type="KEGG" id="fmr:Fuma_02798"/>
<organism evidence="5 6">
    <name type="scientific">Fuerstiella marisgermanici</name>
    <dbReference type="NCBI Taxonomy" id="1891926"/>
    <lineage>
        <taxon>Bacteria</taxon>
        <taxon>Pseudomonadati</taxon>
        <taxon>Planctomycetota</taxon>
        <taxon>Planctomycetia</taxon>
        <taxon>Planctomycetales</taxon>
        <taxon>Planctomycetaceae</taxon>
        <taxon>Fuerstiella</taxon>
    </lineage>
</organism>
<dbReference type="Gene3D" id="3.40.720.10">
    <property type="entry name" value="Alkaline Phosphatase, subunit A"/>
    <property type="match status" value="1"/>
</dbReference>
<evidence type="ECO:0000256" key="1">
    <source>
        <dbReference type="ARBA" id="ARBA00008779"/>
    </source>
</evidence>
<reference evidence="5 6" key="1">
    <citation type="journal article" date="2016" name="Front. Microbiol.">
        <title>Fuerstia marisgermanicae gen. nov., sp. nov., an Unusual Member of the Phylum Planctomycetes from the German Wadden Sea.</title>
        <authorList>
            <person name="Kohn T."/>
            <person name="Heuer A."/>
            <person name="Jogler M."/>
            <person name="Vollmers J."/>
            <person name="Boedeker C."/>
            <person name="Bunk B."/>
            <person name="Rast P."/>
            <person name="Borchert D."/>
            <person name="Glockner I."/>
            <person name="Freese H.M."/>
            <person name="Klenk H.P."/>
            <person name="Overmann J."/>
            <person name="Kaster A.K."/>
            <person name="Rohde M."/>
            <person name="Wiegand S."/>
            <person name="Jogler C."/>
        </authorList>
    </citation>
    <scope>NUCLEOTIDE SEQUENCE [LARGE SCALE GENOMIC DNA]</scope>
    <source>
        <strain evidence="5 6">NH11</strain>
    </source>
</reference>
<dbReference type="AlphaFoldDB" id="A0A1P8WGH8"/>
<accession>A0A1P8WGH8</accession>
<dbReference type="OrthoDB" id="9783154at2"/>
<dbReference type="GO" id="GO:0004065">
    <property type="term" value="F:arylsulfatase activity"/>
    <property type="evidence" value="ECO:0007669"/>
    <property type="project" value="UniProtKB-EC"/>
</dbReference>
<protein>
    <submittedName>
        <fullName evidence="5">Arylsulfatase</fullName>
        <ecNumber evidence="5">3.1.6.1</ecNumber>
    </submittedName>
</protein>
<dbReference type="InterPro" id="IPR050738">
    <property type="entry name" value="Sulfatase"/>
</dbReference>
<keyword evidence="6" id="KW-1185">Reference proteome</keyword>
<dbReference type="InterPro" id="IPR017850">
    <property type="entry name" value="Alkaline_phosphatase_core_sf"/>
</dbReference>
<dbReference type="PANTHER" id="PTHR42693:SF53">
    <property type="entry name" value="ENDO-4-O-SULFATASE"/>
    <property type="match status" value="1"/>
</dbReference>
<evidence type="ECO:0000256" key="2">
    <source>
        <dbReference type="ARBA" id="ARBA00022801"/>
    </source>
</evidence>
<dbReference type="SUPFAM" id="SSF53649">
    <property type="entry name" value="Alkaline phosphatase-like"/>
    <property type="match status" value="1"/>
</dbReference>
<dbReference type="EMBL" id="CP017641">
    <property type="protein sequence ID" value="APZ93181.1"/>
    <property type="molecule type" value="Genomic_DNA"/>
</dbReference>
<dbReference type="Gene3D" id="3.30.1120.10">
    <property type="match status" value="1"/>
</dbReference>
<feature type="signal peptide" evidence="3">
    <location>
        <begin position="1"/>
        <end position="21"/>
    </location>
</feature>
<proteinExistence type="inferred from homology"/>
<dbReference type="EC" id="3.1.6.1" evidence="5"/>
<sequence precursor="true">MNLIKLFAVTLLFCGVTFLCAESTAADQPRKPDVVLIVADNLGHGDLSCYGCPDISTPNIDRIAAQGVRFTNFYSNGPECSPTRTALLTGRYQQRIPGLECALGTGNVGRYDDAIALAEQHNLGLPPKENILIPALNDQGYKTVGLGKWHLGYEKHLLPPHHGFDYFLAVLGGTMDYFYHNEPTGEHVLYENLKQVRRDGYLTDLITDGGVRFLKEQPADEPIFLYLPYNAPSAPFQHPDHKPDQPKVAKKWDAKDWQKGDRATLKLIIQRLDEGVGKIMQTLEETRRADNTLLIFCSDNGAYPIAASNAPFRGHASELFEGGIHVACMARWPGRLPVGQTDGRPMLTFDLTASIMSAAGCKLRKDRPLDGTDVLGQIAANKPAKPRTLFWRARRADRTWKAVRDGNLKYVWRKDDGGLDEYLFDLAIDPAESNNLLASRPDEAASIKAQLADWEADVRPSTK</sequence>
<dbReference type="Proteomes" id="UP000187735">
    <property type="component" value="Chromosome"/>
</dbReference>
<keyword evidence="2 5" id="KW-0378">Hydrolase</keyword>